<feature type="compositionally biased region" description="Polar residues" evidence="1">
    <location>
        <begin position="235"/>
        <end position="246"/>
    </location>
</feature>
<feature type="compositionally biased region" description="Basic residues" evidence="1">
    <location>
        <begin position="365"/>
        <end position="378"/>
    </location>
</feature>
<feature type="region of interest" description="Disordered" evidence="1">
    <location>
        <begin position="235"/>
        <end position="260"/>
    </location>
</feature>
<evidence type="ECO:0000313" key="2">
    <source>
        <dbReference type="EMBL" id="KAJ3554060.1"/>
    </source>
</evidence>
<dbReference type="AlphaFoldDB" id="A0A9W8N483"/>
<gene>
    <name evidence="2" type="ORF">NPX13_g10719</name>
</gene>
<dbReference type="EMBL" id="JANPWZ010003147">
    <property type="protein sequence ID" value="KAJ3554060.1"/>
    <property type="molecule type" value="Genomic_DNA"/>
</dbReference>
<keyword evidence="3" id="KW-1185">Reference proteome</keyword>
<proteinExistence type="predicted"/>
<feature type="region of interest" description="Disordered" evidence="1">
    <location>
        <begin position="324"/>
        <end position="378"/>
    </location>
</feature>
<evidence type="ECO:0000313" key="3">
    <source>
        <dbReference type="Proteomes" id="UP001148614"/>
    </source>
</evidence>
<reference evidence="2" key="1">
    <citation type="submission" date="2022-07" db="EMBL/GenBank/DDBJ databases">
        <title>Genome Sequence of Xylaria arbuscula.</title>
        <authorList>
            <person name="Buettner E."/>
        </authorList>
    </citation>
    <scope>NUCLEOTIDE SEQUENCE</scope>
    <source>
        <strain evidence="2">VT107</strain>
    </source>
</reference>
<protein>
    <submittedName>
        <fullName evidence="2">Uncharacterized protein</fullName>
    </submittedName>
</protein>
<sequence>MTIRGHSGLLDSPVTRRASLLGLKHPSTIVVLSLPVLCHGWALIDRASSNLRCLLRLPPDLEHARSRPCPALPALFLLGPGLGGLDATVTPGPGPAHTAPELSVILVHRTSSRNSSESKARPCLSHDNPLDPRPPPPASPEMQVLDTQNQNHVEGHPDLYTLYPHQGFGDSAFYDINAIDQSLWSPHTRTWHTDDFAASHEAIDNFVHLQQQQQQQQQQQHVRFAMPLGFRPTSPVSSLISPKQHQQPPPPIDGTDNADGHHVLDFHAPFVDWQSVVSFDTAFDKYKARATPLDSTIYPPTPQTLLTPLPATSQPLKEATLHDGMLSPVSPRSPEGVQTDQKKRNRNRLRPRNAGGRRSEGWMNYKKRRGISSGKTRC</sequence>
<evidence type="ECO:0000256" key="1">
    <source>
        <dbReference type="SAM" id="MobiDB-lite"/>
    </source>
</evidence>
<comment type="caution">
    <text evidence="2">The sequence shown here is derived from an EMBL/GenBank/DDBJ whole genome shotgun (WGS) entry which is preliminary data.</text>
</comment>
<feature type="region of interest" description="Disordered" evidence="1">
    <location>
        <begin position="110"/>
        <end position="142"/>
    </location>
</feature>
<dbReference type="Proteomes" id="UP001148614">
    <property type="component" value="Unassembled WGS sequence"/>
</dbReference>
<name>A0A9W8N483_9PEZI</name>
<accession>A0A9W8N483</accession>
<organism evidence="2 3">
    <name type="scientific">Xylaria arbuscula</name>
    <dbReference type="NCBI Taxonomy" id="114810"/>
    <lineage>
        <taxon>Eukaryota</taxon>
        <taxon>Fungi</taxon>
        <taxon>Dikarya</taxon>
        <taxon>Ascomycota</taxon>
        <taxon>Pezizomycotina</taxon>
        <taxon>Sordariomycetes</taxon>
        <taxon>Xylariomycetidae</taxon>
        <taxon>Xylariales</taxon>
        <taxon>Xylariaceae</taxon>
        <taxon>Xylaria</taxon>
    </lineage>
</organism>